<gene>
    <name evidence="1" type="ORF">GWK47_046608</name>
</gene>
<comment type="caution">
    <text evidence="1">The sequence shown here is derived from an EMBL/GenBank/DDBJ whole genome shotgun (WGS) entry which is preliminary data.</text>
</comment>
<evidence type="ECO:0000313" key="2">
    <source>
        <dbReference type="Proteomes" id="UP000770661"/>
    </source>
</evidence>
<dbReference type="PANTHER" id="PTHR46113:SF1">
    <property type="entry name" value="PEPTIDASE M17 LEUCYL AMINOPEPTIDASE N-TERMINAL DOMAIN-CONTAINING PROTEIN"/>
    <property type="match status" value="1"/>
</dbReference>
<dbReference type="PANTHER" id="PTHR46113">
    <property type="entry name" value="SNAC DOMAIN-CONTAINING PROTEIN"/>
    <property type="match status" value="1"/>
</dbReference>
<keyword evidence="2" id="KW-1185">Reference proteome</keyword>
<name>A0A8J4Y5E7_CHIOP</name>
<accession>A0A8J4Y5E7</accession>
<dbReference type="Proteomes" id="UP000770661">
    <property type="component" value="Unassembled WGS sequence"/>
</dbReference>
<proteinExistence type="predicted"/>
<reference evidence="1" key="1">
    <citation type="submission" date="2020-07" db="EMBL/GenBank/DDBJ databases">
        <title>The High-quality genome of the commercially important snow crab, Chionoecetes opilio.</title>
        <authorList>
            <person name="Jeong J.-H."/>
            <person name="Ryu S."/>
        </authorList>
    </citation>
    <scope>NUCLEOTIDE SEQUENCE</scope>
    <source>
        <strain evidence="1">MADBK_172401_WGS</strain>
        <tissue evidence="1">Digestive gland</tissue>
    </source>
</reference>
<dbReference type="OrthoDB" id="6626714at2759"/>
<evidence type="ECO:0000313" key="1">
    <source>
        <dbReference type="EMBL" id="KAG0721375.1"/>
    </source>
</evidence>
<dbReference type="AlphaFoldDB" id="A0A8J4Y5E7"/>
<dbReference type="EMBL" id="JACEEZ010011295">
    <property type="protein sequence ID" value="KAG0721375.1"/>
    <property type="molecule type" value="Genomic_DNA"/>
</dbReference>
<sequence>MAAVNRRYLIAPLQNIAGSQLPSEEEVLGLLICRIEVEKKSVRQAANDELVALALFDPLVTVEEKRQILTSLLTTVGDEFPAKRPKLPSQTVSGLQLQDMASTNTRRFFQKLRLEDDFLDADPATWLEREDFRTAAAFVQGIAVINDHAELGVALIQEYNRRLTQDEEQLQFLLQVVSRHRAEFPDSRKKTVAAGVAAHQKEEH</sequence>
<organism evidence="1 2">
    <name type="scientific">Chionoecetes opilio</name>
    <name type="common">Atlantic snow crab</name>
    <name type="synonym">Cancer opilio</name>
    <dbReference type="NCBI Taxonomy" id="41210"/>
    <lineage>
        <taxon>Eukaryota</taxon>
        <taxon>Metazoa</taxon>
        <taxon>Ecdysozoa</taxon>
        <taxon>Arthropoda</taxon>
        <taxon>Crustacea</taxon>
        <taxon>Multicrustacea</taxon>
        <taxon>Malacostraca</taxon>
        <taxon>Eumalacostraca</taxon>
        <taxon>Eucarida</taxon>
        <taxon>Decapoda</taxon>
        <taxon>Pleocyemata</taxon>
        <taxon>Brachyura</taxon>
        <taxon>Eubrachyura</taxon>
        <taxon>Majoidea</taxon>
        <taxon>Majidae</taxon>
        <taxon>Chionoecetes</taxon>
    </lineage>
</organism>
<protein>
    <submittedName>
        <fullName evidence="1">Uncharacterized protein</fullName>
    </submittedName>
</protein>